<organism evidence="6 7">
    <name type="scientific">Pseudoalteromonas spongiae</name>
    <dbReference type="NCBI Taxonomy" id="298657"/>
    <lineage>
        <taxon>Bacteria</taxon>
        <taxon>Pseudomonadati</taxon>
        <taxon>Pseudomonadota</taxon>
        <taxon>Gammaproteobacteria</taxon>
        <taxon>Alteromonadales</taxon>
        <taxon>Pseudoalteromonadaceae</taxon>
        <taxon>Pseudoalteromonas</taxon>
    </lineage>
</organism>
<gene>
    <name evidence="6" type="ORF">WAE96_15685</name>
</gene>
<reference evidence="6 7" key="1">
    <citation type="submission" date="2023-12" db="EMBL/GenBank/DDBJ databases">
        <title>Friends and Foes: Symbiotic and Algicidal bacterial influence on Karenia brevis blooms.</title>
        <authorList>
            <person name="Fei C."/>
            <person name="Mohamed A.R."/>
            <person name="Booker A."/>
            <person name="Arshad M."/>
            <person name="Klass S."/>
            <person name="Ahn S."/>
            <person name="Gilbert P.M."/>
            <person name="Heil C.A."/>
            <person name="Martinez J.M."/>
            <person name="Amin S.A."/>
        </authorList>
    </citation>
    <scope>NUCLEOTIDE SEQUENCE [LARGE SCALE GENOMIC DNA]</scope>
    <source>
        <strain evidence="6 7">CE15</strain>
    </source>
</reference>
<comment type="caution">
    <text evidence="6">The sequence shown here is derived from an EMBL/GenBank/DDBJ whole genome shotgun (WGS) entry which is preliminary data.</text>
</comment>
<dbReference type="InterPro" id="IPR047057">
    <property type="entry name" value="MerR_fam"/>
</dbReference>
<keyword evidence="2" id="KW-0805">Transcription regulation</keyword>
<dbReference type="SUPFAM" id="SSF46955">
    <property type="entry name" value="Putative DNA-binding domain"/>
    <property type="match status" value="1"/>
</dbReference>
<protein>
    <submittedName>
        <fullName evidence="6">MerR family transcriptional regulator</fullName>
    </submittedName>
</protein>
<evidence type="ECO:0000256" key="4">
    <source>
        <dbReference type="ARBA" id="ARBA00023163"/>
    </source>
</evidence>
<evidence type="ECO:0000313" key="7">
    <source>
        <dbReference type="Proteomes" id="UP001382455"/>
    </source>
</evidence>
<dbReference type="InterPro" id="IPR000551">
    <property type="entry name" value="MerR-type_HTH_dom"/>
</dbReference>
<feature type="domain" description="HTH merR-type" evidence="5">
    <location>
        <begin position="1"/>
        <end position="68"/>
    </location>
</feature>
<evidence type="ECO:0000256" key="3">
    <source>
        <dbReference type="ARBA" id="ARBA00023125"/>
    </source>
</evidence>
<proteinExistence type="predicted"/>
<keyword evidence="4" id="KW-0804">Transcription</keyword>
<dbReference type="PROSITE" id="PS50937">
    <property type="entry name" value="HTH_MERR_2"/>
    <property type="match status" value="1"/>
</dbReference>
<keyword evidence="3" id="KW-0238">DNA-binding</keyword>
<dbReference type="EMBL" id="JBAWKS010000002">
    <property type="protein sequence ID" value="MEI4551114.1"/>
    <property type="molecule type" value="Genomic_DNA"/>
</dbReference>
<dbReference type="SMART" id="SM00422">
    <property type="entry name" value="HTH_MERR"/>
    <property type="match status" value="1"/>
</dbReference>
<sequence length="130" mass="14756">MFIGKLSKKVGISIKAIRYYEEIGLIKPAQREGKYRVYDESYIPVLEMIKLAKKLGFTLDELKEIAQSKTQQGLVPITQLRQALDKKRANVVEQIETLNQTLSDMGLLEAQVIKYNQCLVSDLPVPDSTK</sequence>
<dbReference type="PANTHER" id="PTHR30204:SF69">
    <property type="entry name" value="MERR-FAMILY TRANSCRIPTIONAL REGULATOR"/>
    <property type="match status" value="1"/>
</dbReference>
<dbReference type="PROSITE" id="PS00552">
    <property type="entry name" value="HTH_MERR_1"/>
    <property type="match status" value="1"/>
</dbReference>
<evidence type="ECO:0000256" key="2">
    <source>
        <dbReference type="ARBA" id="ARBA00023015"/>
    </source>
</evidence>
<dbReference type="Pfam" id="PF13411">
    <property type="entry name" value="MerR_1"/>
    <property type="match status" value="1"/>
</dbReference>
<keyword evidence="1" id="KW-0678">Repressor</keyword>
<dbReference type="InterPro" id="IPR009061">
    <property type="entry name" value="DNA-bd_dom_put_sf"/>
</dbReference>
<evidence type="ECO:0000313" key="6">
    <source>
        <dbReference type="EMBL" id="MEI4551114.1"/>
    </source>
</evidence>
<keyword evidence="7" id="KW-1185">Reference proteome</keyword>
<name>A0ABU8EVW3_9GAMM</name>
<evidence type="ECO:0000259" key="5">
    <source>
        <dbReference type="PROSITE" id="PS50937"/>
    </source>
</evidence>
<accession>A0ABU8EVW3</accession>
<dbReference type="Gene3D" id="1.10.1660.10">
    <property type="match status" value="1"/>
</dbReference>
<dbReference type="PANTHER" id="PTHR30204">
    <property type="entry name" value="REDOX-CYCLING DRUG-SENSING TRANSCRIPTIONAL ACTIVATOR SOXR"/>
    <property type="match status" value="1"/>
</dbReference>
<dbReference type="PRINTS" id="PR00040">
    <property type="entry name" value="HTHMERR"/>
</dbReference>
<evidence type="ECO:0000256" key="1">
    <source>
        <dbReference type="ARBA" id="ARBA00022491"/>
    </source>
</evidence>
<dbReference type="RefSeq" id="WP_336436144.1">
    <property type="nucleotide sequence ID" value="NZ_JBAWKS010000002.1"/>
</dbReference>
<dbReference type="Proteomes" id="UP001382455">
    <property type="component" value="Unassembled WGS sequence"/>
</dbReference>